<accession>A0ABT8VSC4</accession>
<sequence>MKLEDLEGKMIDTKQSMITLQVMNYVDNQLILKILSDKFNIDLSAYKELEKKWQEEALDLLSTRD</sequence>
<proteinExistence type="predicted"/>
<comment type="caution">
    <text evidence="1">The sequence shown here is derived from an EMBL/GenBank/DDBJ whole genome shotgun (WGS) entry which is preliminary data.</text>
</comment>
<evidence type="ECO:0000313" key="2">
    <source>
        <dbReference type="Proteomes" id="UP001168642"/>
    </source>
</evidence>
<gene>
    <name evidence="1" type="ORF">QVZ41_08375</name>
</gene>
<dbReference type="Proteomes" id="UP001168642">
    <property type="component" value="Unassembled WGS sequence"/>
</dbReference>
<dbReference type="RefSeq" id="WP_302884110.1">
    <property type="nucleotide sequence ID" value="NZ_JAUMIT010000003.1"/>
</dbReference>
<evidence type="ECO:0000313" key="1">
    <source>
        <dbReference type="EMBL" id="MDO3694857.1"/>
    </source>
</evidence>
<organism evidence="1 2">
    <name type="scientific">Wenyingzhuangia gilva</name>
    <dbReference type="NCBI Taxonomy" id="3057677"/>
    <lineage>
        <taxon>Bacteria</taxon>
        <taxon>Pseudomonadati</taxon>
        <taxon>Bacteroidota</taxon>
        <taxon>Flavobacteriia</taxon>
        <taxon>Flavobacteriales</taxon>
        <taxon>Flavobacteriaceae</taxon>
        <taxon>Wenyingzhuangia</taxon>
    </lineage>
</organism>
<dbReference type="EMBL" id="JAUMIT010000003">
    <property type="protein sequence ID" value="MDO3694857.1"/>
    <property type="molecule type" value="Genomic_DNA"/>
</dbReference>
<keyword evidence="2" id="KW-1185">Reference proteome</keyword>
<protein>
    <submittedName>
        <fullName evidence="1">Uncharacterized protein</fullName>
    </submittedName>
</protein>
<reference evidence="1" key="1">
    <citation type="submission" date="2023-07" db="EMBL/GenBank/DDBJ databases">
        <title>Wenyingzhuangia sp. chi5 genome sequencing and assembly.</title>
        <authorList>
            <person name="Park S."/>
        </authorList>
    </citation>
    <scope>NUCLEOTIDE SEQUENCE</scope>
    <source>
        <strain evidence="1">Chi5</strain>
    </source>
</reference>
<name>A0ABT8VSC4_9FLAO</name>